<evidence type="ECO:0000259" key="8">
    <source>
        <dbReference type="Pfam" id="PF12704"/>
    </source>
</evidence>
<feature type="transmembrane region" description="Helical" evidence="6">
    <location>
        <begin position="671"/>
        <end position="695"/>
    </location>
</feature>
<evidence type="ECO:0000256" key="1">
    <source>
        <dbReference type="ARBA" id="ARBA00004651"/>
    </source>
</evidence>
<keyword evidence="5 6" id="KW-0472">Membrane</keyword>
<feature type="transmembrane region" description="Helical" evidence="6">
    <location>
        <begin position="723"/>
        <end position="742"/>
    </location>
</feature>
<feature type="transmembrane region" description="Helical" evidence="6">
    <location>
        <begin position="422"/>
        <end position="442"/>
    </location>
</feature>
<keyword evidence="2" id="KW-1003">Cell membrane</keyword>
<reference evidence="10" key="1">
    <citation type="submission" date="2016-10" db="EMBL/GenBank/DDBJ databases">
        <authorList>
            <person name="Varghese N."/>
            <person name="Submissions S."/>
        </authorList>
    </citation>
    <scope>NUCLEOTIDE SEQUENCE [LARGE SCALE GENOMIC DNA]</scope>
    <source>
        <strain evidence="10">DSM 18733</strain>
    </source>
</reference>
<dbReference type="STRING" id="407022.SAMN05661044_02853"/>
<evidence type="ECO:0000256" key="5">
    <source>
        <dbReference type="ARBA" id="ARBA00023136"/>
    </source>
</evidence>
<protein>
    <submittedName>
        <fullName evidence="9">ABC-type antimicrobial peptide transport system, permease component</fullName>
    </submittedName>
</protein>
<dbReference type="OrthoDB" id="1451596at2"/>
<feature type="domain" description="ABC3 transporter permease C-terminal" evidence="7">
    <location>
        <begin position="674"/>
        <end position="784"/>
    </location>
</feature>
<dbReference type="EMBL" id="FOAF01000002">
    <property type="protein sequence ID" value="SEL55589.1"/>
    <property type="molecule type" value="Genomic_DNA"/>
</dbReference>
<dbReference type="Pfam" id="PF02687">
    <property type="entry name" value="FtsX"/>
    <property type="match status" value="2"/>
</dbReference>
<evidence type="ECO:0000313" key="9">
    <source>
        <dbReference type="EMBL" id="SEL55589.1"/>
    </source>
</evidence>
<feature type="transmembrane region" description="Helical" evidence="6">
    <location>
        <begin position="279"/>
        <end position="300"/>
    </location>
</feature>
<feature type="transmembrane region" description="Helical" evidence="6">
    <location>
        <begin position="327"/>
        <end position="354"/>
    </location>
</feature>
<dbReference type="GO" id="GO:0022857">
    <property type="term" value="F:transmembrane transporter activity"/>
    <property type="evidence" value="ECO:0007669"/>
    <property type="project" value="TreeGrafter"/>
</dbReference>
<dbReference type="InterPro" id="IPR050250">
    <property type="entry name" value="Macrolide_Exporter_MacB"/>
</dbReference>
<feature type="transmembrane region" description="Helical" evidence="6">
    <location>
        <begin position="374"/>
        <end position="397"/>
    </location>
</feature>
<evidence type="ECO:0000256" key="3">
    <source>
        <dbReference type="ARBA" id="ARBA00022692"/>
    </source>
</evidence>
<dbReference type="PANTHER" id="PTHR30572:SF18">
    <property type="entry name" value="ABC-TYPE MACROLIDE FAMILY EXPORT SYSTEM PERMEASE COMPONENT 2"/>
    <property type="match status" value="1"/>
</dbReference>
<accession>A0A1H7R630</accession>
<feature type="domain" description="ABC3 transporter permease C-terminal" evidence="7">
    <location>
        <begin position="286"/>
        <end position="399"/>
    </location>
</feature>
<evidence type="ECO:0000256" key="2">
    <source>
        <dbReference type="ARBA" id="ARBA00022475"/>
    </source>
</evidence>
<name>A0A1H7R630_OLID1</name>
<feature type="transmembrane region" description="Helical" evidence="6">
    <location>
        <begin position="757"/>
        <end position="775"/>
    </location>
</feature>
<dbReference type="GO" id="GO:0005886">
    <property type="term" value="C:plasma membrane"/>
    <property type="evidence" value="ECO:0007669"/>
    <property type="project" value="UniProtKB-SubCell"/>
</dbReference>
<evidence type="ECO:0000256" key="6">
    <source>
        <dbReference type="SAM" id="Phobius"/>
    </source>
</evidence>
<evidence type="ECO:0000259" key="7">
    <source>
        <dbReference type="Pfam" id="PF02687"/>
    </source>
</evidence>
<keyword evidence="3 6" id="KW-0812">Transmembrane</keyword>
<comment type="subcellular location">
    <subcellularLocation>
        <location evidence="1">Cell membrane</location>
        <topology evidence="1">Multi-pass membrane protein</topology>
    </subcellularLocation>
</comment>
<feature type="transmembrane region" description="Helical" evidence="6">
    <location>
        <begin position="21"/>
        <end position="41"/>
    </location>
</feature>
<gene>
    <name evidence="9" type="ORF">SAMN05661044_02853</name>
</gene>
<dbReference type="Proteomes" id="UP000199421">
    <property type="component" value="Unassembled WGS sequence"/>
</dbReference>
<evidence type="ECO:0000313" key="10">
    <source>
        <dbReference type="Proteomes" id="UP000199421"/>
    </source>
</evidence>
<dbReference type="InterPro" id="IPR003838">
    <property type="entry name" value="ABC3_permease_C"/>
</dbReference>
<sequence>MIKNYLKTLLRDFLKSKAYSLINIVGLSIGMAAVILIMLWVQNELSMERFHEKADRIYVMYNRDINPEGNRWAWGNTPKILAPTLKTDYPEVEDAVRFNNINFLVTVGEKKLNVRGAFTDSSFFNVFTFPLIQGDTKKALTDAHSIVLTEKFAKTLFGSDEAMGKIIKIDSSHNATVTGVMKDLPNNTLLKFDYLLPWNYLDQMGENDTYWGNNSVTTYALLKPDASQQVFDEKVRTITIDHTKGSEDAATTEVFTQPLSRYYLYGKSENAKLVAGNMVTVRLFTILAIFILLIACINFMNMSTARSERRAKEVGIRKVAGVRKEMLVLQFLLESTLLSILSFLFAILIVQLSLSAFNQLVDKALFVPYGDPLFWIFALAFILLTGITAGSYPAFYLSSFNPVSVLKGTFKKTNALVTPRKVLVTIQFTIAIVLIIATIIVYHQVQYGLKRETGYKKDNLVFIFSEGDIGKHYMSIKDELLHRQVATSVTLSANPITQRWSDSWGFYWDGSTKTDEKIDFLRLGSDANFTKTFDINISEGRDIDVYQYPTDSMAILLNETAVKAMRLKNPIGTQIRQRGGDLVFHVVGVVKDFIIESPFQQNMSPLMVFGPKGYSQMIVHIKLNPANTTTDNLAGMEKILKTYNPQYPFRYIFVDEDYAQKFQNAERAGKLAGLFAFLTVLISCLGLFGLAAYMAESRTKEIGVRKVLGASVWNVTQLLSVDFLKLVMLSFVIASPIAWYAMNEWLESYSYRIGIEWWVFALTGILAVTIALLTVSSQAIKAAVANPIKSLREE</sequence>
<dbReference type="InterPro" id="IPR025857">
    <property type="entry name" value="MacB_PCD"/>
</dbReference>
<dbReference type="PANTHER" id="PTHR30572">
    <property type="entry name" value="MEMBRANE COMPONENT OF TRANSPORTER-RELATED"/>
    <property type="match status" value="1"/>
</dbReference>
<dbReference type="Pfam" id="PF12704">
    <property type="entry name" value="MacB_PCD"/>
    <property type="match status" value="2"/>
</dbReference>
<proteinExistence type="predicted"/>
<dbReference type="RefSeq" id="WP_093325490.1">
    <property type="nucleotide sequence ID" value="NZ_FOAF01000002.1"/>
</dbReference>
<feature type="domain" description="MacB-like periplasmic core" evidence="8">
    <location>
        <begin position="429"/>
        <end position="626"/>
    </location>
</feature>
<organism evidence="9 10">
    <name type="scientific">Olivibacter domesticus</name>
    <name type="common">Pseudosphingobacterium domesticum</name>
    <dbReference type="NCBI Taxonomy" id="407022"/>
    <lineage>
        <taxon>Bacteria</taxon>
        <taxon>Pseudomonadati</taxon>
        <taxon>Bacteroidota</taxon>
        <taxon>Sphingobacteriia</taxon>
        <taxon>Sphingobacteriales</taxon>
        <taxon>Sphingobacteriaceae</taxon>
        <taxon>Olivibacter</taxon>
    </lineage>
</organism>
<evidence type="ECO:0000256" key="4">
    <source>
        <dbReference type="ARBA" id="ARBA00022989"/>
    </source>
</evidence>
<keyword evidence="10" id="KW-1185">Reference proteome</keyword>
<dbReference type="AlphaFoldDB" id="A0A1H7R630"/>
<keyword evidence="4 6" id="KW-1133">Transmembrane helix</keyword>
<feature type="domain" description="MacB-like periplasmic core" evidence="8">
    <location>
        <begin position="20"/>
        <end position="237"/>
    </location>
</feature>